<dbReference type="Proteomes" id="UP001459204">
    <property type="component" value="Unassembled WGS sequence"/>
</dbReference>
<dbReference type="InterPro" id="IPR001320">
    <property type="entry name" value="Iontro_rcpt_C"/>
</dbReference>
<feature type="signal peptide" evidence="4">
    <location>
        <begin position="1"/>
        <end position="23"/>
    </location>
</feature>
<evidence type="ECO:0000256" key="2">
    <source>
        <dbReference type="ARBA" id="ARBA00022729"/>
    </source>
</evidence>
<feature type="domain" description="Ionotropic glutamate receptor C-terminal" evidence="6">
    <location>
        <begin position="41"/>
        <end position="340"/>
    </location>
</feature>
<protein>
    <submittedName>
        <fullName evidence="7">Transporter substrate-binding domain-containing protein</fullName>
    </submittedName>
</protein>
<keyword evidence="2 4" id="KW-0732">Signal</keyword>
<proteinExistence type="inferred from homology"/>
<feature type="transmembrane region" description="Helical" evidence="3">
    <location>
        <begin position="151"/>
        <end position="170"/>
    </location>
</feature>
<evidence type="ECO:0000313" key="7">
    <source>
        <dbReference type="EMBL" id="MEL1265886.1"/>
    </source>
</evidence>
<evidence type="ECO:0000313" key="8">
    <source>
        <dbReference type="Proteomes" id="UP001459204"/>
    </source>
</evidence>
<dbReference type="Gene3D" id="3.40.190.10">
    <property type="entry name" value="Periplasmic binding protein-like II"/>
    <property type="match status" value="3"/>
</dbReference>
<dbReference type="PANTHER" id="PTHR35936:SF38">
    <property type="entry name" value="GLUTAMINE-BINDING PERIPLASMIC PROTEIN"/>
    <property type="match status" value="1"/>
</dbReference>
<dbReference type="Pfam" id="PF00497">
    <property type="entry name" value="SBP_bac_3"/>
    <property type="match status" value="1"/>
</dbReference>
<keyword evidence="3" id="KW-0812">Transmembrane</keyword>
<feature type="domain" description="Solute-binding protein family 3/N-terminal" evidence="5">
    <location>
        <begin position="41"/>
        <end position="341"/>
    </location>
</feature>
<keyword evidence="3" id="KW-0472">Membrane</keyword>
<keyword evidence="3" id="KW-1133">Transmembrane helix</keyword>
<dbReference type="SMART" id="SM00062">
    <property type="entry name" value="PBPb"/>
    <property type="match status" value="1"/>
</dbReference>
<dbReference type="SUPFAM" id="SSF53850">
    <property type="entry name" value="Periplasmic binding protein-like II"/>
    <property type="match status" value="1"/>
</dbReference>
<accession>A0ABU9J3T3</accession>
<evidence type="ECO:0000256" key="1">
    <source>
        <dbReference type="ARBA" id="ARBA00010333"/>
    </source>
</evidence>
<dbReference type="SMART" id="SM00079">
    <property type="entry name" value="PBPe"/>
    <property type="match status" value="1"/>
</dbReference>
<feature type="chain" id="PRO_5046631370" evidence="4">
    <location>
        <begin position="24"/>
        <end position="343"/>
    </location>
</feature>
<feature type="transmembrane region" description="Helical" evidence="3">
    <location>
        <begin position="191"/>
        <end position="212"/>
    </location>
</feature>
<comment type="similarity">
    <text evidence="1">Belongs to the bacterial solute-binding protein 3 family.</text>
</comment>
<keyword evidence="8" id="KW-1185">Reference proteome</keyword>
<dbReference type="PANTHER" id="PTHR35936">
    <property type="entry name" value="MEMBRANE-BOUND LYTIC MUREIN TRANSGLYCOSYLASE F"/>
    <property type="match status" value="1"/>
</dbReference>
<evidence type="ECO:0000259" key="5">
    <source>
        <dbReference type="SMART" id="SM00062"/>
    </source>
</evidence>
<dbReference type="EMBL" id="JBBWWT010000009">
    <property type="protein sequence ID" value="MEL1265886.1"/>
    <property type="molecule type" value="Genomic_DNA"/>
</dbReference>
<sequence length="343" mass="37048">MKRAAVLACLALASGSAALPVRAGSAEDSAQGQDAGKRGGELRVGVYVDPPFVARTGGEGYAGMAIELWEIAARDLQWRYRYEEVGSYEELVDGLESGSLDVGVANIAITRERAGRMDFTHPWYDAGMRVMAPKAGKGSGLLGGMREGGHLRVYAVLGFAMLVATLLLTLADRKNDRKFTRHWGEGLAENFYRVVCGVALVAYIASSTFSVMSVDVLSRQINDVRDLEGRPVGVAAGSAAERFAIDTGLTPVRYRGMEEAARLLARGDVAAIVGDAPLLEYYAHAYPEAGLEVVGRLFNPDKYGFVMRHGSALQKPLAIRLLRLREGGQLEALRSRYFDRTGG</sequence>
<name>A0ABU9J3T3_9GAMM</name>
<evidence type="ECO:0000259" key="6">
    <source>
        <dbReference type="SMART" id="SM00079"/>
    </source>
</evidence>
<evidence type="ECO:0000256" key="4">
    <source>
        <dbReference type="SAM" id="SignalP"/>
    </source>
</evidence>
<gene>
    <name evidence="7" type="ORF">AAD027_16140</name>
</gene>
<evidence type="ECO:0000256" key="3">
    <source>
        <dbReference type="SAM" id="Phobius"/>
    </source>
</evidence>
<reference evidence="7 8" key="1">
    <citation type="submission" date="2024-04" db="EMBL/GenBank/DDBJ databases">
        <title>Draft genome sequence of Pseudoxanthomonas putridarboris WD12.</title>
        <authorList>
            <person name="Oh J."/>
        </authorList>
    </citation>
    <scope>NUCLEOTIDE SEQUENCE [LARGE SCALE GENOMIC DNA]</scope>
    <source>
        <strain evidence="7 8">WD12</strain>
    </source>
</reference>
<organism evidence="7 8">
    <name type="scientific">Pseudoxanthomonas putridarboris</name>
    <dbReference type="NCBI Taxonomy" id="752605"/>
    <lineage>
        <taxon>Bacteria</taxon>
        <taxon>Pseudomonadati</taxon>
        <taxon>Pseudomonadota</taxon>
        <taxon>Gammaproteobacteria</taxon>
        <taxon>Lysobacterales</taxon>
        <taxon>Lysobacteraceae</taxon>
        <taxon>Pseudoxanthomonas</taxon>
    </lineage>
</organism>
<comment type="caution">
    <text evidence="7">The sequence shown here is derived from an EMBL/GenBank/DDBJ whole genome shotgun (WGS) entry which is preliminary data.</text>
</comment>
<dbReference type="InterPro" id="IPR001638">
    <property type="entry name" value="Solute-binding_3/MltF_N"/>
</dbReference>